<dbReference type="FunFam" id="3.30.300.20:FF:000004">
    <property type="entry name" value="GTPase Der"/>
    <property type="match status" value="1"/>
</dbReference>
<dbReference type="Gene3D" id="3.40.50.300">
    <property type="entry name" value="P-loop containing nucleotide triphosphate hydrolases"/>
    <property type="match status" value="1"/>
</dbReference>
<proteinExistence type="predicted"/>
<dbReference type="Pfam" id="PF14714">
    <property type="entry name" value="KH_dom-like"/>
    <property type="match status" value="1"/>
</dbReference>
<dbReference type="EMBL" id="VSSQ01111830">
    <property type="protein sequence ID" value="MPN48996.1"/>
    <property type="molecule type" value="Genomic_DNA"/>
</dbReference>
<evidence type="ECO:0000313" key="3">
    <source>
        <dbReference type="EMBL" id="MPN48996.1"/>
    </source>
</evidence>
<accession>A0A645IDK3</accession>
<dbReference type="InterPro" id="IPR027417">
    <property type="entry name" value="P-loop_NTPase"/>
</dbReference>
<dbReference type="PANTHER" id="PTHR43834:SF6">
    <property type="entry name" value="GTPASE DER"/>
    <property type="match status" value="1"/>
</dbReference>
<organism evidence="3">
    <name type="scientific">bioreactor metagenome</name>
    <dbReference type="NCBI Taxonomy" id="1076179"/>
    <lineage>
        <taxon>unclassified sequences</taxon>
        <taxon>metagenomes</taxon>
        <taxon>ecological metagenomes</taxon>
    </lineage>
</organism>
<evidence type="ECO:0000256" key="1">
    <source>
        <dbReference type="ARBA" id="ARBA00022741"/>
    </source>
</evidence>
<reference evidence="3" key="1">
    <citation type="submission" date="2019-08" db="EMBL/GenBank/DDBJ databases">
        <authorList>
            <person name="Kucharzyk K."/>
            <person name="Murdoch R.W."/>
            <person name="Higgins S."/>
            <person name="Loffler F."/>
        </authorList>
    </citation>
    <scope>NUCLEOTIDE SEQUENCE</scope>
</reference>
<dbReference type="GO" id="GO:0000166">
    <property type="term" value="F:nucleotide binding"/>
    <property type="evidence" value="ECO:0007669"/>
    <property type="project" value="UniProtKB-KW"/>
</dbReference>
<dbReference type="InterPro" id="IPR015946">
    <property type="entry name" value="KH_dom-like_a/b"/>
</dbReference>
<dbReference type="GO" id="GO:0043022">
    <property type="term" value="F:ribosome binding"/>
    <property type="evidence" value="ECO:0007669"/>
    <property type="project" value="TreeGrafter"/>
</dbReference>
<protein>
    <submittedName>
        <fullName evidence="3">GTPase Der</fullName>
    </submittedName>
</protein>
<dbReference type="SUPFAM" id="SSF52540">
    <property type="entry name" value="P-loop containing nucleoside triphosphate hydrolases"/>
    <property type="match status" value="1"/>
</dbReference>
<dbReference type="InterPro" id="IPR032859">
    <property type="entry name" value="KH_dom-like"/>
</dbReference>
<dbReference type="AlphaFoldDB" id="A0A645IDK3"/>
<keyword evidence="1" id="KW-0547">Nucleotide-binding</keyword>
<gene>
    <name evidence="3" type="primary">der_63</name>
    <name evidence="3" type="ORF">SDC9_196609</name>
</gene>
<dbReference type="Gene3D" id="3.30.300.20">
    <property type="match status" value="1"/>
</dbReference>
<dbReference type="PANTHER" id="PTHR43834">
    <property type="entry name" value="GTPASE DER"/>
    <property type="match status" value="1"/>
</dbReference>
<comment type="caution">
    <text evidence="3">The sequence shown here is derived from an EMBL/GenBank/DDBJ whole genome shotgun (WGS) entry which is preliminary data.</text>
</comment>
<sequence length="185" mass="21291">MAIERAEVALVLLDASVSLTEQDVRVIQQVVEAGRALVIVNNKWDEVDEERQWELRREQEKDLGQVQWAPRINLSALTTWHVNRIPRALDQALAGWETRVSTGKLNSFLGQLVAANPHPVRGGKQPRILFATQASTRPPRFVLFTTGFLEPTYRRFIERRLREEFGFVGTPIQISVRVREKRGRR</sequence>
<evidence type="ECO:0000259" key="2">
    <source>
        <dbReference type="Pfam" id="PF14714"/>
    </source>
</evidence>
<feature type="domain" description="GTPase Der C-terminal KH-domain-like" evidence="2">
    <location>
        <begin position="99"/>
        <end position="177"/>
    </location>
</feature>
<name>A0A645IDK3_9ZZZZ</name>